<dbReference type="PANTHER" id="PTHR32212:SF344">
    <property type="entry name" value="FBD DOMAIN FAMILY"/>
    <property type="match status" value="1"/>
</dbReference>
<dbReference type="PANTHER" id="PTHR32212">
    <property type="entry name" value="CYCLIN-LIKE F-BOX"/>
    <property type="match status" value="1"/>
</dbReference>
<gene>
    <name evidence="2" type="ORF">BRAPAZ1V2_A05P44520.2</name>
</gene>
<dbReference type="EMBL" id="LS974621">
    <property type="protein sequence ID" value="CAG7877931.1"/>
    <property type="molecule type" value="Genomic_DNA"/>
</dbReference>
<protein>
    <recommendedName>
        <fullName evidence="1">F-box domain-containing protein</fullName>
    </recommendedName>
</protein>
<accession>A0A8D9DKG8</accession>
<feature type="domain" description="F-box" evidence="1">
    <location>
        <begin position="7"/>
        <end position="46"/>
    </location>
</feature>
<reference evidence="2 3" key="1">
    <citation type="submission" date="2021-07" db="EMBL/GenBank/DDBJ databases">
        <authorList>
            <consortium name="Genoscope - CEA"/>
            <person name="William W."/>
        </authorList>
    </citation>
    <scope>NUCLEOTIDE SEQUENCE [LARGE SCALE GENOMIC DNA]</scope>
</reference>
<evidence type="ECO:0000313" key="2">
    <source>
        <dbReference type="EMBL" id="CAG7877931.1"/>
    </source>
</evidence>
<sequence length="221" mass="25604">MSCEDKISALHDDLLLKILSQVPTKDAVTTMILSKRWGLVWTMVPKLEYKDTWKEGDKSIWRLLEKSLQLHKAPVLEILNIQVECQFCDDADVGKSLVLDSPGLRRLTLIDPHGDLDSIQNMPHLDWAYVLHFVPNPKDKKFLRSFSSVKVLRLSLRNVECCSTIKFSRLIKVTLHLYCFDDFMCSLEPLLLFLHNSPILKVLEINYVSNFLHLPQNKIQF</sequence>
<name>A0A8D9DKG8_BRACM</name>
<organism evidence="2 3">
    <name type="scientific">Brassica campestris</name>
    <name type="common">Field mustard</name>
    <dbReference type="NCBI Taxonomy" id="3711"/>
    <lineage>
        <taxon>Eukaryota</taxon>
        <taxon>Viridiplantae</taxon>
        <taxon>Streptophyta</taxon>
        <taxon>Embryophyta</taxon>
        <taxon>Tracheophyta</taxon>
        <taxon>Spermatophyta</taxon>
        <taxon>Magnoliopsida</taxon>
        <taxon>eudicotyledons</taxon>
        <taxon>Gunneridae</taxon>
        <taxon>Pentapetalae</taxon>
        <taxon>rosids</taxon>
        <taxon>malvids</taxon>
        <taxon>Brassicales</taxon>
        <taxon>Brassicaceae</taxon>
        <taxon>Brassiceae</taxon>
        <taxon>Brassica</taxon>
    </lineage>
</organism>
<dbReference type="InterPro" id="IPR036047">
    <property type="entry name" value="F-box-like_dom_sf"/>
</dbReference>
<dbReference type="Proteomes" id="UP000694005">
    <property type="component" value="Chromosome A05"/>
</dbReference>
<proteinExistence type="predicted"/>
<dbReference type="Gramene" id="A05p44520.2_BraZ1">
    <property type="protein sequence ID" value="A05p44520.2_BraZ1.CDS"/>
    <property type="gene ID" value="A05g44520.2_BraZ1"/>
</dbReference>
<dbReference type="SUPFAM" id="SSF81383">
    <property type="entry name" value="F-box domain"/>
    <property type="match status" value="1"/>
</dbReference>
<evidence type="ECO:0000259" key="1">
    <source>
        <dbReference type="Pfam" id="PF00646"/>
    </source>
</evidence>
<dbReference type="AlphaFoldDB" id="A0A8D9DKG8"/>
<dbReference type="Pfam" id="PF00646">
    <property type="entry name" value="F-box"/>
    <property type="match status" value="1"/>
</dbReference>
<dbReference type="SMR" id="A0A8D9DKG8"/>
<dbReference type="InterPro" id="IPR001810">
    <property type="entry name" value="F-box_dom"/>
</dbReference>
<evidence type="ECO:0000313" key="3">
    <source>
        <dbReference type="Proteomes" id="UP000694005"/>
    </source>
</evidence>